<comment type="caution">
    <text evidence="1">The sequence shown here is derived from an EMBL/GenBank/DDBJ whole genome shotgun (WGS) entry which is preliminary data.</text>
</comment>
<feature type="non-terminal residue" evidence="1">
    <location>
        <position position="1"/>
    </location>
</feature>
<accession>X0UY82</accession>
<dbReference type="AlphaFoldDB" id="X0UY82"/>
<name>X0UY82_9ZZZZ</name>
<sequence>DVEFIETPESKGIVQVKVMFKNTGQTPAFKMRSATEVGIRDEVDEDLVPVMPLPGRSENSARPRLGRDATMVEIVDCDSTPKLSDRVMNGDASIVVWGWVDYVDVFDRGHKMVFQYLCNSETLDTGQVFKPTTRGDEDD</sequence>
<reference evidence="1" key="1">
    <citation type="journal article" date="2014" name="Front. Microbiol.">
        <title>High frequency of phylogenetically diverse reductive dehalogenase-homologous genes in deep subseafloor sedimentary metagenomes.</title>
        <authorList>
            <person name="Kawai M."/>
            <person name="Futagami T."/>
            <person name="Toyoda A."/>
            <person name="Takaki Y."/>
            <person name="Nishi S."/>
            <person name="Hori S."/>
            <person name="Arai W."/>
            <person name="Tsubouchi T."/>
            <person name="Morono Y."/>
            <person name="Uchiyama I."/>
            <person name="Ito T."/>
            <person name="Fujiyama A."/>
            <person name="Inagaki F."/>
            <person name="Takami H."/>
        </authorList>
    </citation>
    <scope>NUCLEOTIDE SEQUENCE</scope>
    <source>
        <strain evidence="1">Expedition CK06-06</strain>
    </source>
</reference>
<dbReference type="EMBL" id="BARS01026007">
    <property type="protein sequence ID" value="GAG10750.1"/>
    <property type="molecule type" value="Genomic_DNA"/>
</dbReference>
<protein>
    <submittedName>
        <fullName evidence="1">Uncharacterized protein</fullName>
    </submittedName>
</protein>
<proteinExistence type="predicted"/>
<evidence type="ECO:0000313" key="1">
    <source>
        <dbReference type="EMBL" id="GAG10750.1"/>
    </source>
</evidence>
<organism evidence="1">
    <name type="scientific">marine sediment metagenome</name>
    <dbReference type="NCBI Taxonomy" id="412755"/>
    <lineage>
        <taxon>unclassified sequences</taxon>
        <taxon>metagenomes</taxon>
        <taxon>ecological metagenomes</taxon>
    </lineage>
</organism>
<gene>
    <name evidence="1" type="ORF">S01H1_41034</name>
</gene>